<dbReference type="Pfam" id="PF22352">
    <property type="entry name" value="K319L-like_PKD"/>
    <property type="match status" value="1"/>
</dbReference>
<evidence type="ECO:0000256" key="2">
    <source>
        <dbReference type="SAM" id="SignalP"/>
    </source>
</evidence>
<evidence type="ECO:0000256" key="1">
    <source>
        <dbReference type="SAM" id="MobiDB-lite"/>
    </source>
</evidence>
<feature type="domain" description="PKD/Chitinase" evidence="3">
    <location>
        <begin position="158"/>
        <end position="249"/>
    </location>
</feature>
<dbReference type="EMBL" id="NKHF01000089">
    <property type="protein sequence ID" value="PCK30313.1"/>
    <property type="molecule type" value="Genomic_DNA"/>
</dbReference>
<organism evidence="4 5">
    <name type="scientific">Pseudoalteromonas piscicida</name>
    <dbReference type="NCBI Taxonomy" id="43662"/>
    <lineage>
        <taxon>Bacteria</taxon>
        <taxon>Pseudomonadati</taxon>
        <taxon>Pseudomonadota</taxon>
        <taxon>Gammaproteobacteria</taxon>
        <taxon>Alteromonadales</taxon>
        <taxon>Pseudoalteromonadaceae</taxon>
        <taxon>Pseudoalteromonas</taxon>
    </lineage>
</organism>
<accession>A0A2A5JLJ0</accession>
<dbReference type="InterPro" id="IPR022409">
    <property type="entry name" value="PKD/Chitinase_dom"/>
</dbReference>
<dbReference type="PROSITE" id="PS51257">
    <property type="entry name" value="PROKAR_LIPOPROTEIN"/>
    <property type="match status" value="1"/>
</dbReference>
<dbReference type="InterPro" id="IPR035986">
    <property type="entry name" value="PKD_dom_sf"/>
</dbReference>
<evidence type="ECO:0000313" key="4">
    <source>
        <dbReference type="EMBL" id="PCK30313.1"/>
    </source>
</evidence>
<dbReference type="InterPro" id="IPR013783">
    <property type="entry name" value="Ig-like_fold"/>
</dbReference>
<proteinExistence type="predicted"/>
<reference evidence="5" key="1">
    <citation type="journal article" date="2019" name="Genome Announc.">
        <title>Draft Genome Sequence of Pseudoalteromonas piscicida Strain 36Y ROTHPW, an Hypersaline Seawater Isolate from the South Coast of Sonora, Mexico.</title>
        <authorList>
            <person name="Sanchez-Diaz R."/>
            <person name="Molina-Garza Z.J."/>
            <person name="Cruz-Suarez L.E."/>
            <person name="Selvin J."/>
            <person name="Kiran G.S."/>
            <person name="Ibarra-Gamez J.C."/>
            <person name="Gomez-Gil B."/>
            <person name="Galaviz-Silva L."/>
        </authorList>
    </citation>
    <scope>NUCLEOTIDE SEQUENCE [LARGE SCALE GENOMIC DNA]</scope>
    <source>
        <strain evidence="5">36Y_RITHPW</strain>
    </source>
</reference>
<name>A0A2A5JLJ0_PSEO7</name>
<feature type="chain" id="PRO_5012246924" description="PKD/Chitinase domain-containing protein" evidence="2">
    <location>
        <begin position="21"/>
        <end position="547"/>
    </location>
</feature>
<evidence type="ECO:0000259" key="3">
    <source>
        <dbReference type="SMART" id="SM00089"/>
    </source>
</evidence>
<feature type="domain" description="PKD/Chitinase" evidence="3">
    <location>
        <begin position="460"/>
        <end position="547"/>
    </location>
</feature>
<feature type="signal peptide" evidence="2">
    <location>
        <begin position="1"/>
        <end position="20"/>
    </location>
</feature>
<dbReference type="AlphaFoldDB" id="A0A2A5JLJ0"/>
<keyword evidence="5" id="KW-1185">Reference proteome</keyword>
<dbReference type="SMART" id="SM00089">
    <property type="entry name" value="PKD"/>
    <property type="match status" value="2"/>
</dbReference>
<dbReference type="SUPFAM" id="SSF49299">
    <property type="entry name" value="PKD domain"/>
    <property type="match status" value="1"/>
</dbReference>
<dbReference type="Gene3D" id="2.60.40.10">
    <property type="entry name" value="Immunoglobulins"/>
    <property type="match status" value="3"/>
</dbReference>
<evidence type="ECO:0000313" key="5">
    <source>
        <dbReference type="Proteomes" id="UP000228621"/>
    </source>
</evidence>
<feature type="region of interest" description="Disordered" evidence="1">
    <location>
        <begin position="22"/>
        <end position="54"/>
    </location>
</feature>
<sequence>MNKRLILLALFLGATLTACGGSGSSTTPQVENSNVSDNEKDTTTDSETDSDNSTTDNVAIAAKIDPIKSVYTGSTVRLIGTSSIVSANSSINWSIIDKPSHSEAKITNNSRLMSDFVADVAGTYQVQLLIKSGSKESVALASVNVSDKPIEPTNHAPTAVITPFKERVVKNEQVTLSAKDSSDPDGDRLYYKWQVTSANNALDFRLNNPEGQSAIFEGRDYGTFTISLTVHDGKDYSETVTKQIEVYDDRPELKALLDAPETAEVNDFITLNAEASMQYNFATPMFSFDSIPAGSKVKLPQSMAYISFFIPDVAGEYKVRFTLKDRNSDRTASVVKTITVSEKPAQTGKVTSLFYGDRNAPPVLNIVPGPLLNTFTLTEQEFIAEVQDPEGAQVELHWKWLNKPAASQATIVTEANNRASTRFDVAGLYIVQADASDGENTTSRFVAIKVEDPANYAPIITNVEVDGSKIKGNRLTLKANAYDKEANPITFTWLVIMPNGTIAPVGTETSNTATLPLTAAGTYQVLVYASDNIAPYSGHKRITFVVQ</sequence>
<protein>
    <recommendedName>
        <fullName evidence="3">PKD/Chitinase domain-containing protein</fullName>
    </recommendedName>
</protein>
<dbReference type="Proteomes" id="UP000228621">
    <property type="component" value="Unassembled WGS sequence"/>
</dbReference>
<comment type="caution">
    <text evidence="4">The sequence shown here is derived from an EMBL/GenBank/DDBJ whole genome shotgun (WGS) entry which is preliminary data.</text>
</comment>
<keyword evidence="2" id="KW-0732">Signal</keyword>
<dbReference type="OrthoDB" id="9806238at2"/>
<dbReference type="RefSeq" id="WP_099643513.1">
    <property type="nucleotide sequence ID" value="NZ_NKHF01000089.1"/>
</dbReference>
<gene>
    <name evidence="4" type="ORF">CEX98_18585</name>
</gene>
<feature type="compositionally biased region" description="Polar residues" evidence="1">
    <location>
        <begin position="24"/>
        <end position="35"/>
    </location>
</feature>